<evidence type="ECO:0000256" key="5">
    <source>
        <dbReference type="ARBA" id="ARBA00022741"/>
    </source>
</evidence>
<evidence type="ECO:0000256" key="1">
    <source>
        <dbReference type="ARBA" id="ARBA00000085"/>
    </source>
</evidence>
<dbReference type="SUPFAM" id="SSF55874">
    <property type="entry name" value="ATPase domain of HSP90 chaperone/DNA topoisomerase II/histidine kinase"/>
    <property type="match status" value="1"/>
</dbReference>
<feature type="domain" description="Histidine kinase" evidence="10">
    <location>
        <begin position="279"/>
        <end position="494"/>
    </location>
</feature>
<dbReference type="InterPro" id="IPR013767">
    <property type="entry name" value="PAS_fold"/>
</dbReference>
<dbReference type="PROSITE" id="PS50113">
    <property type="entry name" value="PAC"/>
    <property type="match status" value="1"/>
</dbReference>
<comment type="catalytic activity">
    <reaction evidence="1">
        <text>ATP + protein L-histidine = ADP + protein N-phospho-L-histidine.</text>
        <dbReference type="EC" id="2.7.13.3"/>
    </reaction>
</comment>
<dbReference type="PROSITE" id="PS50112">
    <property type="entry name" value="PAS"/>
    <property type="match status" value="1"/>
</dbReference>
<evidence type="ECO:0000259" key="13">
    <source>
        <dbReference type="PROSITE" id="PS50113"/>
    </source>
</evidence>
<reference evidence="14 15" key="1">
    <citation type="journal article" date="2009" name="Appl. Environ. Microbiol.">
        <title>Three genomes from the phylum Acidobacteria provide insight into the lifestyles of these microorganisms in soils.</title>
        <authorList>
            <person name="Ward N.L."/>
            <person name="Challacombe J.F."/>
            <person name="Janssen P.H."/>
            <person name="Henrissat B."/>
            <person name="Coutinho P.M."/>
            <person name="Wu M."/>
            <person name="Xie G."/>
            <person name="Haft D.H."/>
            <person name="Sait M."/>
            <person name="Badger J."/>
            <person name="Barabote R.D."/>
            <person name="Bradley B."/>
            <person name="Brettin T.S."/>
            <person name="Brinkac L.M."/>
            <person name="Bruce D."/>
            <person name="Creasy T."/>
            <person name="Daugherty S.C."/>
            <person name="Davidsen T.M."/>
            <person name="DeBoy R.T."/>
            <person name="Detter J.C."/>
            <person name="Dodson R.J."/>
            <person name="Durkin A.S."/>
            <person name="Ganapathy A."/>
            <person name="Gwinn-Giglio M."/>
            <person name="Han C.S."/>
            <person name="Khouri H."/>
            <person name="Kiss H."/>
            <person name="Kothari S.P."/>
            <person name="Madupu R."/>
            <person name="Nelson K.E."/>
            <person name="Nelson W.C."/>
            <person name="Paulsen I."/>
            <person name="Penn K."/>
            <person name="Ren Q."/>
            <person name="Rosovitz M.J."/>
            <person name="Selengut J.D."/>
            <person name="Shrivastava S."/>
            <person name="Sullivan S.A."/>
            <person name="Tapia R."/>
            <person name="Thompson L.S."/>
            <person name="Watkins K.L."/>
            <person name="Yang Q."/>
            <person name="Yu C."/>
            <person name="Zafar N."/>
            <person name="Zhou L."/>
            <person name="Kuske C.R."/>
        </authorList>
    </citation>
    <scope>NUCLEOTIDE SEQUENCE [LARGE SCALE GENOMIC DNA]</scope>
    <source>
        <strain evidence="14 15">Ellin345</strain>
    </source>
</reference>
<keyword evidence="3 9" id="KW-0597">Phosphoprotein</keyword>
<dbReference type="Proteomes" id="UP000002432">
    <property type="component" value="Chromosome"/>
</dbReference>
<dbReference type="CDD" id="cd00082">
    <property type="entry name" value="HisKA"/>
    <property type="match status" value="1"/>
</dbReference>
<dbReference type="STRING" id="204669.Acid345_2411"/>
<dbReference type="Gene3D" id="3.30.565.10">
    <property type="entry name" value="Histidine kinase-like ATPase, C-terminal domain"/>
    <property type="match status" value="1"/>
</dbReference>
<evidence type="ECO:0000256" key="8">
    <source>
        <dbReference type="ARBA" id="ARBA00023012"/>
    </source>
</evidence>
<evidence type="ECO:0000256" key="4">
    <source>
        <dbReference type="ARBA" id="ARBA00022679"/>
    </source>
</evidence>
<dbReference type="InterPro" id="IPR000014">
    <property type="entry name" value="PAS"/>
</dbReference>
<dbReference type="EC" id="2.7.13.3" evidence="2"/>
<sequence length="497" mass="54712">MQEAATILLVDDTDAQRYALSRVLRTGGYRVEEATSGEEALQKASARPDLILLDVGLPDLDGYEVCRRIKSDPATRSIPILQMSASYVSPRHKVMGLEGGADGYLTPPLEGPELLANVRAMLRMRAAEDRAARQTSEIEAARAELHAVLHSLAEGLLRMDRDGCICYANSAAERLLGYPSETIRGFRFHDLVHRNLSSCAKQSCPVAKFSGDLKGTLESVFVRKDGYPLTIEYTASPYAVGGEVEGVVVSFRDIGERKRSEEALRATEKLASTGRMAATIAHEINNPLEAITNLVYLISVSPSLDNDTRRYVDMAQAELSRVTHISKQTLGFYRQSSNAGEFSLSDVAEGVLGVMERKLKAAEIEVVRRYQAKIMLRGHAGEMRQVISNLILNAMEAVGTKGRIWLHIHKGRDWRNGREGVRFMISDTGSGIPRNKLKQIFEPFFTTKQEKGTGLGLWVSNGIVHKHGGYMRVRSSQSGAGHGTCFSIFLPLVNPHA</sequence>
<dbReference type="InterPro" id="IPR004358">
    <property type="entry name" value="Sig_transdc_His_kin-like_C"/>
</dbReference>
<accession>Q1INY8</accession>
<feature type="domain" description="Response regulatory" evidence="11">
    <location>
        <begin position="6"/>
        <end position="122"/>
    </location>
</feature>
<evidence type="ECO:0000313" key="15">
    <source>
        <dbReference type="Proteomes" id="UP000002432"/>
    </source>
</evidence>
<evidence type="ECO:0000259" key="10">
    <source>
        <dbReference type="PROSITE" id="PS50109"/>
    </source>
</evidence>
<dbReference type="InterPro" id="IPR003661">
    <property type="entry name" value="HisK_dim/P_dom"/>
</dbReference>
<dbReference type="SUPFAM" id="SSF47384">
    <property type="entry name" value="Homodimeric domain of signal transducing histidine kinase"/>
    <property type="match status" value="1"/>
</dbReference>
<dbReference type="Gene3D" id="1.10.287.130">
    <property type="match status" value="1"/>
</dbReference>
<dbReference type="PROSITE" id="PS50110">
    <property type="entry name" value="RESPONSE_REGULATORY"/>
    <property type="match status" value="1"/>
</dbReference>
<keyword evidence="5" id="KW-0547">Nucleotide-binding</keyword>
<dbReference type="Pfam" id="PF00072">
    <property type="entry name" value="Response_reg"/>
    <property type="match status" value="1"/>
</dbReference>
<dbReference type="AlphaFoldDB" id="Q1INY8"/>
<keyword evidence="6 14" id="KW-0418">Kinase</keyword>
<dbReference type="Gene3D" id="3.30.450.20">
    <property type="entry name" value="PAS domain"/>
    <property type="match status" value="1"/>
</dbReference>
<dbReference type="OrthoDB" id="9810730at2"/>
<dbReference type="SMART" id="SM00388">
    <property type="entry name" value="HisKA"/>
    <property type="match status" value="1"/>
</dbReference>
<proteinExistence type="predicted"/>
<evidence type="ECO:0000256" key="6">
    <source>
        <dbReference type="ARBA" id="ARBA00022777"/>
    </source>
</evidence>
<keyword evidence="4 14" id="KW-0808">Transferase</keyword>
<dbReference type="eggNOG" id="COG3437">
    <property type="taxonomic scope" value="Bacteria"/>
</dbReference>
<dbReference type="InterPro" id="IPR001789">
    <property type="entry name" value="Sig_transdc_resp-reg_receiver"/>
</dbReference>
<gene>
    <name evidence="14" type="ordered locus">Acid345_2411</name>
</gene>
<dbReference type="PRINTS" id="PR00344">
    <property type="entry name" value="BCTRLSENSOR"/>
</dbReference>
<dbReference type="CDD" id="cd00130">
    <property type="entry name" value="PAS"/>
    <property type="match status" value="1"/>
</dbReference>
<dbReference type="InterPro" id="IPR036097">
    <property type="entry name" value="HisK_dim/P_sf"/>
</dbReference>
<dbReference type="InterPro" id="IPR035965">
    <property type="entry name" value="PAS-like_dom_sf"/>
</dbReference>
<protein>
    <recommendedName>
        <fullName evidence="2">histidine kinase</fullName>
        <ecNumber evidence="2">2.7.13.3</ecNumber>
    </recommendedName>
</protein>
<dbReference type="eggNOG" id="COG4191">
    <property type="taxonomic scope" value="Bacteria"/>
</dbReference>
<dbReference type="SMART" id="SM00387">
    <property type="entry name" value="HATPase_c"/>
    <property type="match status" value="1"/>
</dbReference>
<evidence type="ECO:0000313" key="14">
    <source>
        <dbReference type="EMBL" id="ABF41412.1"/>
    </source>
</evidence>
<dbReference type="GO" id="GO:0006355">
    <property type="term" value="P:regulation of DNA-templated transcription"/>
    <property type="evidence" value="ECO:0007669"/>
    <property type="project" value="InterPro"/>
</dbReference>
<dbReference type="InterPro" id="IPR003594">
    <property type="entry name" value="HATPase_dom"/>
</dbReference>
<dbReference type="SMART" id="SM00091">
    <property type="entry name" value="PAS"/>
    <property type="match status" value="1"/>
</dbReference>
<dbReference type="EMBL" id="CP000360">
    <property type="protein sequence ID" value="ABF41412.1"/>
    <property type="molecule type" value="Genomic_DNA"/>
</dbReference>
<dbReference type="Gene3D" id="3.40.50.2300">
    <property type="match status" value="1"/>
</dbReference>
<feature type="domain" description="PAS" evidence="12">
    <location>
        <begin position="141"/>
        <end position="193"/>
    </location>
</feature>
<organism evidence="14 15">
    <name type="scientific">Koribacter versatilis (strain Ellin345)</name>
    <dbReference type="NCBI Taxonomy" id="204669"/>
    <lineage>
        <taxon>Bacteria</taxon>
        <taxon>Pseudomonadati</taxon>
        <taxon>Acidobacteriota</taxon>
        <taxon>Terriglobia</taxon>
        <taxon>Terriglobales</taxon>
        <taxon>Candidatus Korobacteraceae</taxon>
        <taxon>Candidatus Korobacter</taxon>
    </lineage>
</organism>
<evidence type="ECO:0000259" key="11">
    <source>
        <dbReference type="PROSITE" id="PS50110"/>
    </source>
</evidence>
<dbReference type="RefSeq" id="WP_011523213.1">
    <property type="nucleotide sequence ID" value="NC_008009.1"/>
</dbReference>
<dbReference type="Pfam" id="PF02518">
    <property type="entry name" value="HATPase_c"/>
    <property type="match status" value="1"/>
</dbReference>
<evidence type="ECO:0000256" key="2">
    <source>
        <dbReference type="ARBA" id="ARBA00012438"/>
    </source>
</evidence>
<dbReference type="PANTHER" id="PTHR43065">
    <property type="entry name" value="SENSOR HISTIDINE KINASE"/>
    <property type="match status" value="1"/>
</dbReference>
<dbReference type="GO" id="GO:0000155">
    <property type="term" value="F:phosphorelay sensor kinase activity"/>
    <property type="evidence" value="ECO:0007669"/>
    <property type="project" value="InterPro"/>
</dbReference>
<dbReference type="SUPFAM" id="SSF52172">
    <property type="entry name" value="CheY-like"/>
    <property type="match status" value="1"/>
</dbReference>
<dbReference type="SUPFAM" id="SSF55785">
    <property type="entry name" value="PYP-like sensor domain (PAS domain)"/>
    <property type="match status" value="1"/>
</dbReference>
<evidence type="ECO:0000256" key="7">
    <source>
        <dbReference type="ARBA" id="ARBA00022840"/>
    </source>
</evidence>
<feature type="modified residue" description="4-aspartylphosphate" evidence="9">
    <location>
        <position position="54"/>
    </location>
</feature>
<dbReference type="InterPro" id="IPR000700">
    <property type="entry name" value="PAS-assoc_C"/>
</dbReference>
<dbReference type="NCBIfam" id="TIGR00229">
    <property type="entry name" value="sensory_box"/>
    <property type="match status" value="1"/>
</dbReference>
<dbReference type="EnsemblBacteria" id="ABF41412">
    <property type="protein sequence ID" value="ABF41412"/>
    <property type="gene ID" value="Acid345_2411"/>
</dbReference>
<dbReference type="InterPro" id="IPR005467">
    <property type="entry name" value="His_kinase_dom"/>
</dbReference>
<evidence type="ECO:0000256" key="3">
    <source>
        <dbReference type="ARBA" id="ARBA00022553"/>
    </source>
</evidence>
<dbReference type="GO" id="GO:0005524">
    <property type="term" value="F:ATP binding"/>
    <property type="evidence" value="ECO:0007669"/>
    <property type="project" value="UniProtKB-KW"/>
</dbReference>
<feature type="domain" description="PAC" evidence="13">
    <location>
        <begin position="215"/>
        <end position="266"/>
    </location>
</feature>
<dbReference type="SMART" id="SM00448">
    <property type="entry name" value="REC"/>
    <property type="match status" value="1"/>
</dbReference>
<dbReference type="KEGG" id="aba:Acid345_2411"/>
<evidence type="ECO:0000259" key="12">
    <source>
        <dbReference type="PROSITE" id="PS50112"/>
    </source>
</evidence>
<keyword evidence="15" id="KW-1185">Reference proteome</keyword>
<name>Q1INY8_KORVE</name>
<evidence type="ECO:0000256" key="9">
    <source>
        <dbReference type="PROSITE-ProRule" id="PRU00169"/>
    </source>
</evidence>
<keyword evidence="8" id="KW-0902">Two-component regulatory system</keyword>
<dbReference type="Pfam" id="PF00512">
    <property type="entry name" value="HisKA"/>
    <property type="match status" value="1"/>
</dbReference>
<dbReference type="PANTHER" id="PTHR43065:SF10">
    <property type="entry name" value="PEROXIDE STRESS-ACTIVATED HISTIDINE KINASE MAK3"/>
    <property type="match status" value="1"/>
</dbReference>
<dbReference type="InterPro" id="IPR011006">
    <property type="entry name" value="CheY-like_superfamily"/>
</dbReference>
<dbReference type="PROSITE" id="PS50109">
    <property type="entry name" value="HIS_KIN"/>
    <property type="match status" value="1"/>
</dbReference>
<keyword evidence="7" id="KW-0067">ATP-binding</keyword>
<dbReference type="HOGENOM" id="CLU_000445_114_44_0"/>
<dbReference type="Pfam" id="PF00989">
    <property type="entry name" value="PAS"/>
    <property type="match status" value="1"/>
</dbReference>
<dbReference type="InterPro" id="IPR036890">
    <property type="entry name" value="HATPase_C_sf"/>
</dbReference>